<reference evidence="2" key="1">
    <citation type="submission" date="2021-12" db="EMBL/GenBank/DDBJ databases">
        <authorList>
            <person name="Zaccaron A."/>
            <person name="Stergiopoulos I."/>
        </authorList>
    </citation>
    <scope>NUCLEOTIDE SEQUENCE</scope>
    <source>
        <strain evidence="2">Race5_Kim</strain>
    </source>
</reference>
<dbReference type="RefSeq" id="XP_047765309.1">
    <property type="nucleotide sequence ID" value="XM_047910193.1"/>
</dbReference>
<evidence type="ECO:0000313" key="2">
    <source>
        <dbReference type="EMBL" id="UJO20943.1"/>
    </source>
</evidence>
<protein>
    <submittedName>
        <fullName evidence="2">Uncharacterized protein</fullName>
    </submittedName>
</protein>
<dbReference type="Proteomes" id="UP000756132">
    <property type="component" value="Chromosome 8"/>
</dbReference>
<evidence type="ECO:0000313" key="3">
    <source>
        <dbReference type="Proteomes" id="UP000756132"/>
    </source>
</evidence>
<name>A0A9Q8PEE0_PASFU</name>
<reference evidence="2" key="2">
    <citation type="journal article" date="2022" name="Microb. Genom.">
        <title>A chromosome-scale genome assembly of the tomato pathogen Cladosporium fulvum reveals a compartmentalized genome architecture and the presence of a dispensable chromosome.</title>
        <authorList>
            <person name="Zaccaron A.Z."/>
            <person name="Chen L.H."/>
            <person name="Samaras A."/>
            <person name="Stergiopoulos I."/>
        </authorList>
    </citation>
    <scope>NUCLEOTIDE SEQUENCE</scope>
    <source>
        <strain evidence="2">Race5_Kim</strain>
    </source>
</reference>
<accession>A0A9Q8PEE0</accession>
<proteinExistence type="predicted"/>
<feature type="region of interest" description="Disordered" evidence="1">
    <location>
        <begin position="82"/>
        <end position="108"/>
    </location>
</feature>
<dbReference type="EMBL" id="CP090170">
    <property type="protein sequence ID" value="UJO20943.1"/>
    <property type="molecule type" value="Genomic_DNA"/>
</dbReference>
<dbReference type="GeneID" id="71990923"/>
<organism evidence="2 3">
    <name type="scientific">Passalora fulva</name>
    <name type="common">Tomato leaf mold</name>
    <name type="synonym">Cladosporium fulvum</name>
    <dbReference type="NCBI Taxonomy" id="5499"/>
    <lineage>
        <taxon>Eukaryota</taxon>
        <taxon>Fungi</taxon>
        <taxon>Dikarya</taxon>
        <taxon>Ascomycota</taxon>
        <taxon>Pezizomycotina</taxon>
        <taxon>Dothideomycetes</taxon>
        <taxon>Dothideomycetidae</taxon>
        <taxon>Mycosphaerellales</taxon>
        <taxon>Mycosphaerellaceae</taxon>
        <taxon>Fulvia</taxon>
    </lineage>
</organism>
<sequence length="376" mass="42188">MQSPYPDLRTIEGAQSHIPRYLFRYWRSKGSIPGHTSECNTPDSITPKLLLPNSSTFSSDFFSYTKTQLGAWAMSHMSQDGNRSIISEGSDDGGGSDGGDGPDDDPMTPYSTWSQSLAYVIAWALDARKRFPADETDAHVCILDTTKVDNVILHSEDIEIYISDLVTKDRWQYLAFGVISGAGYEAVKVDALMREGLGSFWTRRHPIDDNSAHPTPNISLGIQQTLVKTATAVAQRFTTDHQLAVAANLMAIGDKSDNELEAIAHELHKIFVTPASWRQNQSLVWYYLTLHGVTEARQAVEIMRKIMVFTDNHGILETPLTDGRSERYLQREEREFKEEIQRRNADRGAISPWPESMADYVRYVYPPKSPETGHGA</sequence>
<evidence type="ECO:0000256" key="1">
    <source>
        <dbReference type="SAM" id="MobiDB-lite"/>
    </source>
</evidence>
<gene>
    <name evidence="2" type="ORF">CLAFUR5_11045</name>
</gene>
<keyword evidence="3" id="KW-1185">Reference proteome</keyword>
<dbReference type="KEGG" id="ffu:CLAFUR5_11045"/>
<dbReference type="AlphaFoldDB" id="A0A9Q8PEE0"/>
<dbReference type="OrthoDB" id="3633938at2759"/>